<keyword evidence="7" id="KW-1185">Reference proteome</keyword>
<evidence type="ECO:0000256" key="3">
    <source>
        <dbReference type="ARBA" id="ARBA00022840"/>
    </source>
</evidence>
<dbReference type="GO" id="GO:0046872">
    <property type="term" value="F:metal ion binding"/>
    <property type="evidence" value="ECO:0007669"/>
    <property type="project" value="UniProtKB-KW"/>
</dbReference>
<dbReference type="RefSeq" id="WP_006063166.1">
    <property type="nucleotide sequence ID" value="NZ_KB290830.1"/>
</dbReference>
<dbReference type="SUPFAM" id="SSF100950">
    <property type="entry name" value="NagB/RpiA/CoA transferase-like"/>
    <property type="match status" value="1"/>
</dbReference>
<dbReference type="PATRIC" id="fig|1035195.3.peg.828"/>
<keyword evidence="2 4" id="KW-0547">Nucleotide-binding</keyword>
<evidence type="ECO:0000256" key="1">
    <source>
        <dbReference type="ARBA" id="ARBA00010638"/>
    </source>
</evidence>
<dbReference type="Gene3D" id="3.40.50.10420">
    <property type="entry name" value="NagB/RpiA/CoA transferase-like"/>
    <property type="match status" value="1"/>
</dbReference>
<comment type="catalytic activity">
    <reaction evidence="5">
        <text>(6S)-5-formyl-5,6,7,8-tetrahydrofolate + ATP = (6R)-5,10-methenyltetrahydrofolate + ADP + phosphate</text>
        <dbReference type="Rhea" id="RHEA:10488"/>
        <dbReference type="ChEBI" id="CHEBI:30616"/>
        <dbReference type="ChEBI" id="CHEBI:43474"/>
        <dbReference type="ChEBI" id="CHEBI:57455"/>
        <dbReference type="ChEBI" id="CHEBI:57457"/>
        <dbReference type="ChEBI" id="CHEBI:456216"/>
        <dbReference type="EC" id="6.3.3.2"/>
    </reaction>
</comment>
<comment type="caution">
    <text evidence="6">The sequence shown here is derived from an EMBL/GenBank/DDBJ whole genome shotgun (WGS) entry which is preliminary data.</text>
</comment>
<keyword evidence="5" id="KW-0479">Metal-binding</keyword>
<keyword evidence="5" id="KW-0460">Magnesium</keyword>
<feature type="binding site" evidence="4">
    <location>
        <begin position="172"/>
        <end position="180"/>
    </location>
    <ligand>
        <name>ATP</name>
        <dbReference type="ChEBI" id="CHEBI:30616"/>
    </ligand>
</feature>
<dbReference type="GO" id="GO:0005524">
    <property type="term" value="F:ATP binding"/>
    <property type="evidence" value="ECO:0007669"/>
    <property type="project" value="UniProtKB-KW"/>
</dbReference>
<reference evidence="6 7" key="1">
    <citation type="submission" date="2012-05" db="EMBL/GenBank/DDBJ databases">
        <authorList>
            <person name="Weinstock G."/>
            <person name="Sodergren E."/>
            <person name="Lobos E.A."/>
            <person name="Fulton L."/>
            <person name="Fulton R."/>
            <person name="Courtney L."/>
            <person name="Fronick C."/>
            <person name="O'Laughlin M."/>
            <person name="Godfrey J."/>
            <person name="Wilson R.M."/>
            <person name="Miner T."/>
            <person name="Farmer C."/>
            <person name="Delehaunty K."/>
            <person name="Cordes M."/>
            <person name="Minx P."/>
            <person name="Tomlinson C."/>
            <person name="Chen J."/>
            <person name="Wollam A."/>
            <person name="Pepin K.H."/>
            <person name="Bhonagiri V."/>
            <person name="Zhang X."/>
            <person name="Suruliraj S."/>
            <person name="Warren W."/>
            <person name="Mitreva M."/>
            <person name="Mardis E.R."/>
            <person name="Wilson R.K."/>
        </authorList>
    </citation>
    <scope>NUCLEOTIDE SEQUENCE [LARGE SCALE GENOMIC DNA]</scope>
    <source>
        <strain evidence="6 7">F0235</strain>
    </source>
</reference>
<keyword evidence="6" id="KW-0436">Ligase</keyword>
<dbReference type="EC" id="6.3.3.2" evidence="5"/>
<dbReference type="InterPro" id="IPR024185">
    <property type="entry name" value="FTHF_cligase-like_sf"/>
</dbReference>
<dbReference type="GO" id="GO:0009396">
    <property type="term" value="P:folic acid-containing compound biosynthetic process"/>
    <property type="evidence" value="ECO:0007669"/>
    <property type="project" value="TreeGrafter"/>
</dbReference>
<dbReference type="GO" id="GO:0035999">
    <property type="term" value="P:tetrahydrofolate interconversion"/>
    <property type="evidence" value="ECO:0007669"/>
    <property type="project" value="TreeGrafter"/>
</dbReference>
<keyword evidence="3 4" id="KW-0067">ATP-binding</keyword>
<evidence type="ECO:0000256" key="4">
    <source>
        <dbReference type="PIRSR" id="PIRSR006806-1"/>
    </source>
</evidence>
<dbReference type="InterPro" id="IPR037171">
    <property type="entry name" value="NagB/RpiA_transferase-like"/>
</dbReference>
<dbReference type="PANTHER" id="PTHR23407:SF1">
    <property type="entry name" value="5-FORMYLTETRAHYDROFOLATE CYCLO-LIGASE"/>
    <property type="match status" value="1"/>
</dbReference>
<dbReference type="AlphaFoldDB" id="L1MIX8"/>
<evidence type="ECO:0000256" key="2">
    <source>
        <dbReference type="ARBA" id="ARBA00022741"/>
    </source>
</evidence>
<dbReference type="PANTHER" id="PTHR23407">
    <property type="entry name" value="ATPASE INHIBITOR/5-FORMYLTETRAHYDROFOLATE CYCLO-LIGASE"/>
    <property type="match status" value="1"/>
</dbReference>
<gene>
    <name evidence="6" type="ORF">HMPREF9997_00925</name>
</gene>
<dbReference type="GO" id="GO:0030272">
    <property type="term" value="F:5-formyltetrahydrofolate cyclo-ligase activity"/>
    <property type="evidence" value="ECO:0007669"/>
    <property type="project" value="UniProtKB-EC"/>
</dbReference>
<sequence length="232" mass="25206">MPHTPHSTAKKAQLRHYLLNQRANHPHRLRDDAAIIAHLRTLLATLHSDGDRFLGTNKVSQITPKITSDTSPCKTSDRTADSSRVAAYVPHGSEPGGDTLLAALMDYTSELYLPCAGPAGQMTWTRHDGTQPLRTGRYGIPEPSSDPDPTFTLEGCTLIVAPAVACSPTGQRLGKGGGYYDRALAPLYAASHRPVVSTLLYNNEVRDDVPTEPHDMPVDVIICPQGIIWTNH</sequence>
<name>L1MIX8_9CORY</name>
<dbReference type="STRING" id="1035195.HMPREF9997_00925"/>
<protein>
    <recommendedName>
        <fullName evidence="5">5-formyltetrahydrofolate cyclo-ligase</fullName>
        <ecNumber evidence="5">6.3.3.2</ecNumber>
    </recommendedName>
</protein>
<evidence type="ECO:0000313" key="6">
    <source>
        <dbReference type="EMBL" id="EKX90861.1"/>
    </source>
</evidence>
<dbReference type="eggNOG" id="COG0212">
    <property type="taxonomic scope" value="Bacteria"/>
</dbReference>
<accession>L1MIX8</accession>
<dbReference type="HOGENOM" id="CLU_066245_0_1_11"/>
<proteinExistence type="inferred from homology"/>
<dbReference type="EMBL" id="AMEM01000016">
    <property type="protein sequence ID" value="EKX90861.1"/>
    <property type="molecule type" value="Genomic_DNA"/>
</dbReference>
<dbReference type="Proteomes" id="UP000010445">
    <property type="component" value="Unassembled WGS sequence"/>
</dbReference>
<feature type="binding site" evidence="4">
    <location>
        <position position="94"/>
    </location>
    <ligand>
        <name>substrate</name>
    </ligand>
</feature>
<evidence type="ECO:0000256" key="5">
    <source>
        <dbReference type="RuleBase" id="RU361279"/>
    </source>
</evidence>
<dbReference type="NCBIfam" id="TIGR02727">
    <property type="entry name" value="MTHFS_bact"/>
    <property type="match status" value="1"/>
</dbReference>
<evidence type="ECO:0000313" key="7">
    <source>
        <dbReference type="Proteomes" id="UP000010445"/>
    </source>
</evidence>
<organism evidence="6 7">
    <name type="scientific">Corynebacterium durum F0235</name>
    <dbReference type="NCBI Taxonomy" id="1035195"/>
    <lineage>
        <taxon>Bacteria</taxon>
        <taxon>Bacillati</taxon>
        <taxon>Actinomycetota</taxon>
        <taxon>Actinomycetes</taxon>
        <taxon>Mycobacteriales</taxon>
        <taxon>Corynebacteriaceae</taxon>
        <taxon>Corynebacterium</taxon>
    </lineage>
</organism>
<comment type="similarity">
    <text evidence="1 5">Belongs to the 5-formyltetrahydrofolate cyclo-ligase family.</text>
</comment>
<dbReference type="Pfam" id="PF01812">
    <property type="entry name" value="5-FTHF_cyc-lig"/>
    <property type="match status" value="1"/>
</dbReference>
<comment type="cofactor">
    <cofactor evidence="5">
        <name>Mg(2+)</name>
        <dbReference type="ChEBI" id="CHEBI:18420"/>
    </cofactor>
</comment>
<dbReference type="InterPro" id="IPR002698">
    <property type="entry name" value="FTHF_cligase"/>
</dbReference>
<feature type="binding site" evidence="4">
    <location>
        <position position="89"/>
    </location>
    <ligand>
        <name>substrate</name>
    </ligand>
</feature>